<dbReference type="RefSeq" id="WP_303283695.1">
    <property type="nucleotide sequence ID" value="NZ_BAABCZ010000012.1"/>
</dbReference>
<evidence type="ECO:0008006" key="3">
    <source>
        <dbReference type="Google" id="ProtNLM"/>
    </source>
</evidence>
<dbReference type="Proteomes" id="UP001176891">
    <property type="component" value="Unassembled WGS sequence"/>
</dbReference>
<evidence type="ECO:0000313" key="2">
    <source>
        <dbReference type="Proteomes" id="UP001176891"/>
    </source>
</evidence>
<comment type="caution">
    <text evidence="1">The sequence shown here is derived from an EMBL/GenBank/DDBJ whole genome shotgun (WGS) entry which is preliminary data.</text>
</comment>
<proteinExistence type="predicted"/>
<name>A0ABT8X673_9FLAO</name>
<reference evidence="1" key="1">
    <citation type="submission" date="2023-07" db="EMBL/GenBank/DDBJ databases">
        <title>Two novel species in the genus Flavivirga.</title>
        <authorList>
            <person name="Kwon K."/>
        </authorList>
    </citation>
    <scope>NUCLEOTIDE SEQUENCE</scope>
    <source>
        <strain evidence="1">KACC 14157</strain>
    </source>
</reference>
<sequence>MKSYELSFGTIFIIRNNLAEVIAKEAILMDEIKVVELHDFLLDNLEPPFSLLVNKKHSYSYTFQAQRKIAHLKGLHALAIVIGTSGALMSTETLLNVNGNIYKNIQVFQDREKALVWLNNN</sequence>
<evidence type="ECO:0000313" key="1">
    <source>
        <dbReference type="EMBL" id="MDO5989049.1"/>
    </source>
</evidence>
<gene>
    <name evidence="1" type="ORF">Q4Q39_16715</name>
</gene>
<accession>A0ABT8X673</accession>
<keyword evidence="2" id="KW-1185">Reference proteome</keyword>
<dbReference type="EMBL" id="JAUOEM010000006">
    <property type="protein sequence ID" value="MDO5989049.1"/>
    <property type="molecule type" value="Genomic_DNA"/>
</dbReference>
<organism evidence="1 2">
    <name type="scientific">Flavivirga amylovorans</name>
    <dbReference type="NCBI Taxonomy" id="870486"/>
    <lineage>
        <taxon>Bacteria</taxon>
        <taxon>Pseudomonadati</taxon>
        <taxon>Bacteroidota</taxon>
        <taxon>Flavobacteriia</taxon>
        <taxon>Flavobacteriales</taxon>
        <taxon>Flavobacteriaceae</taxon>
        <taxon>Flavivirga</taxon>
    </lineage>
</organism>
<protein>
    <recommendedName>
        <fullName evidence="3">STAS/SEC14 domain-containing protein</fullName>
    </recommendedName>
</protein>